<feature type="transmembrane region" description="Helical" evidence="7">
    <location>
        <begin position="189"/>
        <end position="206"/>
    </location>
</feature>
<dbReference type="EMBL" id="JAKIJS010000001">
    <property type="protein sequence ID" value="MCF6136455.1"/>
    <property type="molecule type" value="Genomic_DNA"/>
</dbReference>
<reference evidence="9 10" key="1">
    <citation type="submission" date="2022-01" db="EMBL/GenBank/DDBJ databases">
        <title>Alkalihalobacillus sp. EGI L200015, a novel bacterium isolated from a salt lake sediment.</title>
        <authorList>
            <person name="Gao L."/>
            <person name="Fang B.-Z."/>
            <person name="Li W.-J."/>
        </authorList>
    </citation>
    <scope>NUCLEOTIDE SEQUENCE [LARGE SCALE GENOMIC DNA]</scope>
    <source>
        <strain evidence="9 10">KCTC 12718</strain>
    </source>
</reference>
<feature type="domain" description="Major facilitator superfamily (MFS) profile" evidence="8">
    <location>
        <begin position="29"/>
        <end position="415"/>
    </location>
</feature>
<feature type="transmembrane region" description="Helical" evidence="7">
    <location>
        <begin position="390"/>
        <end position="411"/>
    </location>
</feature>
<evidence type="ECO:0000259" key="8">
    <source>
        <dbReference type="PROSITE" id="PS50850"/>
    </source>
</evidence>
<feature type="transmembrane region" description="Helical" evidence="7">
    <location>
        <begin position="299"/>
        <end position="316"/>
    </location>
</feature>
<dbReference type="Gene3D" id="1.20.1250.20">
    <property type="entry name" value="MFS general substrate transporter like domains"/>
    <property type="match status" value="1"/>
</dbReference>
<dbReference type="InterPro" id="IPR020846">
    <property type="entry name" value="MFS_dom"/>
</dbReference>
<dbReference type="PANTHER" id="PTHR23513">
    <property type="entry name" value="INTEGRAL MEMBRANE EFFLUX PROTEIN-RELATED"/>
    <property type="match status" value="1"/>
</dbReference>
<dbReference type="Pfam" id="PF07690">
    <property type="entry name" value="MFS_1"/>
    <property type="match status" value="1"/>
</dbReference>
<dbReference type="Proteomes" id="UP001649381">
    <property type="component" value="Unassembled WGS sequence"/>
</dbReference>
<evidence type="ECO:0000256" key="5">
    <source>
        <dbReference type="ARBA" id="ARBA00022989"/>
    </source>
</evidence>
<keyword evidence="6 7" id="KW-0472">Membrane</keyword>
<feature type="transmembrane region" description="Helical" evidence="7">
    <location>
        <begin position="322"/>
        <end position="344"/>
    </location>
</feature>
<dbReference type="SUPFAM" id="SSF103473">
    <property type="entry name" value="MFS general substrate transporter"/>
    <property type="match status" value="1"/>
</dbReference>
<feature type="transmembrane region" description="Helical" evidence="7">
    <location>
        <begin position="365"/>
        <end position="384"/>
    </location>
</feature>
<dbReference type="PROSITE" id="PS50850">
    <property type="entry name" value="MFS"/>
    <property type="match status" value="1"/>
</dbReference>
<accession>A0ABS9GXN7</accession>
<comment type="caution">
    <text evidence="9">The sequence shown here is derived from an EMBL/GenBank/DDBJ whole genome shotgun (WGS) entry which is preliminary data.</text>
</comment>
<dbReference type="InterPro" id="IPR036259">
    <property type="entry name" value="MFS_trans_sf"/>
</dbReference>
<dbReference type="CDD" id="cd06173">
    <property type="entry name" value="MFS_MefA_like"/>
    <property type="match status" value="1"/>
</dbReference>
<evidence type="ECO:0000313" key="9">
    <source>
        <dbReference type="EMBL" id="MCF6136455.1"/>
    </source>
</evidence>
<proteinExistence type="predicted"/>
<evidence type="ECO:0000256" key="4">
    <source>
        <dbReference type="ARBA" id="ARBA00022692"/>
    </source>
</evidence>
<feature type="transmembrane region" description="Helical" evidence="7">
    <location>
        <begin position="122"/>
        <end position="141"/>
    </location>
</feature>
<name>A0ABS9GXN7_9BACL</name>
<feature type="transmembrane region" description="Helical" evidence="7">
    <location>
        <begin position="32"/>
        <end position="55"/>
    </location>
</feature>
<dbReference type="InterPro" id="IPR022324">
    <property type="entry name" value="Bacilysin_exporter_BacE_put"/>
</dbReference>
<comment type="subcellular location">
    <subcellularLocation>
        <location evidence="1">Cell membrane</location>
        <topology evidence="1">Multi-pass membrane protein</topology>
    </subcellularLocation>
</comment>
<feature type="transmembrane region" description="Helical" evidence="7">
    <location>
        <begin position="61"/>
        <end position="87"/>
    </location>
</feature>
<protein>
    <submittedName>
        <fullName evidence="9">MFS transporter</fullName>
    </submittedName>
</protein>
<evidence type="ECO:0000256" key="7">
    <source>
        <dbReference type="SAM" id="Phobius"/>
    </source>
</evidence>
<sequence>MSESSAEAKIITESEEQKDSFKNLIAIKDYRLLIAGQFVSALGDGVYALSLIWAMKILTGSALLMSFVLAAEVVPTILFGIISGVLVDRGNQKMYMLLADIFRGIVVVTLVLLFWFNMLNPWMLIAAAVLVSSFDAFFLPAKTVAIKTIVPDHLMTRAQSVSATIQTVVGLAAPALAGVLLLYSLSTAFLFNAATFFISFLFILFIKNKALSEKSTEKLNLKIFGKDLKTGFKTIVKVPILRGMIIYLVLINFMLAPIAILFPLFVDNVSQLAIVEIAFFIGILVGSISINFMNKFPKIVPMVTGLILMLGAFGALAFTNNFIIITALVAIAGIGSPLVSIALQSLFMVKVPREVLGRSQSTMRVLLESSKPISLLLTGALLVHFSISSFFLGIAIFGGIVVLMMILNPVIRKAE</sequence>
<dbReference type="PRINTS" id="PR01988">
    <property type="entry name" value="EXPORTERBACE"/>
</dbReference>
<gene>
    <name evidence="9" type="ORF">L2716_01850</name>
</gene>
<evidence type="ECO:0000256" key="6">
    <source>
        <dbReference type="ARBA" id="ARBA00023136"/>
    </source>
</evidence>
<keyword evidence="10" id="KW-1185">Reference proteome</keyword>
<feature type="transmembrane region" description="Helical" evidence="7">
    <location>
        <begin position="272"/>
        <end position="292"/>
    </location>
</feature>
<keyword evidence="2" id="KW-0813">Transport</keyword>
<evidence type="ECO:0000256" key="1">
    <source>
        <dbReference type="ARBA" id="ARBA00004651"/>
    </source>
</evidence>
<evidence type="ECO:0000256" key="3">
    <source>
        <dbReference type="ARBA" id="ARBA00022475"/>
    </source>
</evidence>
<feature type="transmembrane region" description="Helical" evidence="7">
    <location>
        <begin position="94"/>
        <end position="116"/>
    </location>
</feature>
<feature type="transmembrane region" description="Helical" evidence="7">
    <location>
        <begin position="161"/>
        <end position="183"/>
    </location>
</feature>
<evidence type="ECO:0000256" key="2">
    <source>
        <dbReference type="ARBA" id="ARBA00022448"/>
    </source>
</evidence>
<dbReference type="PANTHER" id="PTHR23513:SF6">
    <property type="entry name" value="MAJOR FACILITATOR SUPERFAMILY ASSOCIATED DOMAIN-CONTAINING PROTEIN"/>
    <property type="match status" value="1"/>
</dbReference>
<keyword evidence="4 7" id="KW-0812">Transmembrane</keyword>
<keyword evidence="3" id="KW-1003">Cell membrane</keyword>
<dbReference type="RefSeq" id="WP_236331198.1">
    <property type="nucleotide sequence ID" value="NZ_JAKIJS010000001.1"/>
</dbReference>
<feature type="transmembrane region" description="Helical" evidence="7">
    <location>
        <begin position="245"/>
        <end position="266"/>
    </location>
</feature>
<organism evidence="9 10">
    <name type="scientific">Pseudalkalibacillus berkeleyi</name>
    <dbReference type="NCBI Taxonomy" id="1069813"/>
    <lineage>
        <taxon>Bacteria</taxon>
        <taxon>Bacillati</taxon>
        <taxon>Bacillota</taxon>
        <taxon>Bacilli</taxon>
        <taxon>Bacillales</taxon>
        <taxon>Fictibacillaceae</taxon>
        <taxon>Pseudalkalibacillus</taxon>
    </lineage>
</organism>
<keyword evidence="5 7" id="KW-1133">Transmembrane helix</keyword>
<evidence type="ECO:0000313" key="10">
    <source>
        <dbReference type="Proteomes" id="UP001649381"/>
    </source>
</evidence>
<dbReference type="InterPro" id="IPR011701">
    <property type="entry name" value="MFS"/>
</dbReference>